<dbReference type="PANTHER" id="PTHR40943">
    <property type="entry name" value="CYTOPLASMIC PROTEIN-RELATED"/>
    <property type="match status" value="1"/>
</dbReference>
<keyword evidence="3" id="KW-1185">Reference proteome</keyword>
<comment type="caution">
    <text evidence="2">The sequence shown here is derived from an EMBL/GenBank/DDBJ whole genome shotgun (WGS) entry which is preliminary data.</text>
</comment>
<evidence type="ECO:0000313" key="3">
    <source>
        <dbReference type="Proteomes" id="UP000473325"/>
    </source>
</evidence>
<name>A0A6L7EU88_9ACTN</name>
<dbReference type="SUPFAM" id="SSF51182">
    <property type="entry name" value="RmlC-like cupins"/>
    <property type="match status" value="1"/>
</dbReference>
<dbReference type="InterPro" id="IPR014710">
    <property type="entry name" value="RmlC-like_jellyroll"/>
</dbReference>
<dbReference type="PANTHER" id="PTHR40943:SF1">
    <property type="entry name" value="CYTOPLASMIC PROTEIN"/>
    <property type="match status" value="1"/>
</dbReference>
<dbReference type="Proteomes" id="UP000473325">
    <property type="component" value="Unassembled WGS sequence"/>
</dbReference>
<evidence type="ECO:0000259" key="1">
    <source>
        <dbReference type="Pfam" id="PF05899"/>
    </source>
</evidence>
<dbReference type="InterPro" id="IPR008579">
    <property type="entry name" value="UGlyAH_Cupin_dom"/>
</dbReference>
<accession>A0A6L7EU88</accession>
<evidence type="ECO:0000313" key="2">
    <source>
        <dbReference type="EMBL" id="MXG89028.1"/>
    </source>
</evidence>
<feature type="domain" description="(S)-ureidoglycine aminohydrolase cupin" evidence="1">
    <location>
        <begin position="19"/>
        <end position="88"/>
    </location>
</feature>
<protein>
    <submittedName>
        <fullName evidence="2">DUF861 domain-containing protein</fullName>
    </submittedName>
</protein>
<sequence>MGAEADDPLRTTSVALTEVGGVTVGLWSAGPGVDVDVETDEVFVVLEGRGTVTFEDGSVLALEPGAVVRLRAGDRTTWEITERLRKLYVA</sequence>
<dbReference type="Pfam" id="PF05899">
    <property type="entry name" value="Cupin_3"/>
    <property type="match status" value="1"/>
</dbReference>
<proteinExistence type="predicted"/>
<dbReference type="Gene3D" id="2.60.120.10">
    <property type="entry name" value="Jelly Rolls"/>
    <property type="match status" value="1"/>
</dbReference>
<organism evidence="2 3">
    <name type="scientific">Nocardioides flavescens</name>
    <dbReference type="NCBI Taxonomy" id="2691959"/>
    <lineage>
        <taxon>Bacteria</taxon>
        <taxon>Bacillati</taxon>
        <taxon>Actinomycetota</taxon>
        <taxon>Actinomycetes</taxon>
        <taxon>Propionibacteriales</taxon>
        <taxon>Nocardioidaceae</taxon>
        <taxon>Nocardioides</taxon>
    </lineage>
</organism>
<dbReference type="InterPro" id="IPR011051">
    <property type="entry name" value="RmlC_Cupin_sf"/>
</dbReference>
<gene>
    <name evidence="2" type="ORF">GRQ65_05640</name>
</gene>
<dbReference type="EMBL" id="WUEK01000003">
    <property type="protein sequence ID" value="MXG89028.1"/>
    <property type="molecule type" value="Genomic_DNA"/>
</dbReference>
<dbReference type="AlphaFoldDB" id="A0A6L7EU88"/>
<reference evidence="2 3" key="1">
    <citation type="submission" date="2019-12" db="EMBL/GenBank/DDBJ databases">
        <authorList>
            <person name="Kun Z."/>
        </authorList>
    </citation>
    <scope>NUCLEOTIDE SEQUENCE [LARGE SCALE GENOMIC DNA]</scope>
    <source>
        <strain evidence="2 3">YIM 123512</strain>
    </source>
</reference>